<dbReference type="PROSITE" id="PS50943">
    <property type="entry name" value="HTH_CROC1"/>
    <property type="match status" value="1"/>
</dbReference>
<dbReference type="SMART" id="SM00530">
    <property type="entry name" value="HTH_XRE"/>
    <property type="match status" value="1"/>
</dbReference>
<evidence type="ECO:0000256" key="1">
    <source>
        <dbReference type="SAM" id="Phobius"/>
    </source>
</evidence>
<dbReference type="CDD" id="cd00093">
    <property type="entry name" value="HTH_XRE"/>
    <property type="match status" value="1"/>
</dbReference>
<dbReference type="EMBL" id="BK032750">
    <property type="protein sequence ID" value="DAF58303.1"/>
    <property type="molecule type" value="Genomic_DNA"/>
</dbReference>
<keyword evidence="1" id="KW-0472">Membrane</keyword>
<feature type="transmembrane region" description="Helical" evidence="1">
    <location>
        <begin position="159"/>
        <end position="181"/>
    </location>
</feature>
<feature type="transmembrane region" description="Helical" evidence="1">
    <location>
        <begin position="201"/>
        <end position="223"/>
    </location>
</feature>
<keyword evidence="1" id="KW-0812">Transmembrane</keyword>
<proteinExistence type="predicted"/>
<accession>A0A8S5T5N7</accession>
<dbReference type="SUPFAM" id="SSF47413">
    <property type="entry name" value="lambda repressor-like DNA-binding domains"/>
    <property type="match status" value="1"/>
</dbReference>
<evidence type="ECO:0000313" key="3">
    <source>
        <dbReference type="EMBL" id="DAF58303.1"/>
    </source>
</evidence>
<protein>
    <submittedName>
        <fullName evidence="3">Putative transcriptional regulator contains Xre-like HTH domain</fullName>
    </submittedName>
</protein>
<feature type="domain" description="HTH cro/C1-type" evidence="2">
    <location>
        <begin position="61"/>
        <end position="115"/>
    </location>
</feature>
<keyword evidence="1" id="KW-1133">Transmembrane helix</keyword>
<sequence>MHPARATIACRVHVQRSNFRSGRSSPNLGFRQGSTAKIRAGPTQKGVEGEKMVQKLQEKCREARDRLGYTNQDIADATGIPLSSVKNFFAATSKVPGLVYAGLICKFLGVSIDECLCITPAEDAEARLRRQLKEDHMNSENQRLTEVNSLRKELDKSRLSTILVLSFLCAVLSVTLIFYIVMDFRIKNAGLIKGGQVGAGAWGIIALVAIAFGVMSSALFSALRYARRIASEE</sequence>
<name>A0A8S5T5N7_9CAUD</name>
<dbReference type="Pfam" id="PF01381">
    <property type="entry name" value="HTH_3"/>
    <property type="match status" value="1"/>
</dbReference>
<reference evidence="3" key="1">
    <citation type="journal article" date="2021" name="Proc. Natl. Acad. Sci. U.S.A.">
        <title>A Catalog of Tens of Thousands of Viruses from Human Metagenomes Reveals Hidden Associations with Chronic Diseases.</title>
        <authorList>
            <person name="Tisza M.J."/>
            <person name="Buck C.B."/>
        </authorList>
    </citation>
    <scope>NUCLEOTIDE SEQUENCE</scope>
    <source>
        <strain evidence="3">Ct6eX13</strain>
    </source>
</reference>
<organism evidence="3">
    <name type="scientific">Myoviridae sp. ct6eX13</name>
    <dbReference type="NCBI Taxonomy" id="2827660"/>
    <lineage>
        <taxon>Viruses</taxon>
        <taxon>Duplodnaviria</taxon>
        <taxon>Heunggongvirae</taxon>
        <taxon>Uroviricota</taxon>
        <taxon>Caudoviricetes</taxon>
    </lineage>
</organism>
<dbReference type="Gene3D" id="1.10.260.40">
    <property type="entry name" value="lambda repressor-like DNA-binding domains"/>
    <property type="match status" value="1"/>
</dbReference>
<dbReference type="GO" id="GO:0003677">
    <property type="term" value="F:DNA binding"/>
    <property type="evidence" value="ECO:0007669"/>
    <property type="project" value="InterPro"/>
</dbReference>
<dbReference type="InterPro" id="IPR001387">
    <property type="entry name" value="Cro/C1-type_HTH"/>
</dbReference>
<evidence type="ECO:0000259" key="2">
    <source>
        <dbReference type="PROSITE" id="PS50943"/>
    </source>
</evidence>
<dbReference type="InterPro" id="IPR010982">
    <property type="entry name" value="Lambda_DNA-bd_dom_sf"/>
</dbReference>